<accession>A0ABP0R4E6</accession>
<sequence>MVGLSLGQGPKARNVFDTTDFDAEEKPEKRVLTKVEPTEEKTRKMAKVEPVEEKPVSAKVEPVEAPPAPTHSAEAGWIRADLDAGGRKADAESGQGRGN</sequence>
<reference evidence="2 3" key="1">
    <citation type="submission" date="2024-02" db="EMBL/GenBank/DDBJ databases">
        <authorList>
            <person name="Chen Y."/>
            <person name="Shah S."/>
            <person name="Dougan E. K."/>
            <person name="Thang M."/>
            <person name="Chan C."/>
        </authorList>
    </citation>
    <scope>NUCLEOTIDE SEQUENCE [LARGE SCALE GENOMIC DNA]</scope>
</reference>
<evidence type="ECO:0000256" key="1">
    <source>
        <dbReference type="SAM" id="MobiDB-lite"/>
    </source>
</evidence>
<protein>
    <submittedName>
        <fullName evidence="2">Uncharacterized protein</fullName>
    </submittedName>
</protein>
<comment type="caution">
    <text evidence="2">The sequence shown here is derived from an EMBL/GenBank/DDBJ whole genome shotgun (WGS) entry which is preliminary data.</text>
</comment>
<proteinExistence type="predicted"/>
<dbReference type="EMBL" id="CAXAMN010025439">
    <property type="protein sequence ID" value="CAK9095158.1"/>
    <property type="molecule type" value="Genomic_DNA"/>
</dbReference>
<organism evidence="2 3">
    <name type="scientific">Durusdinium trenchii</name>
    <dbReference type="NCBI Taxonomy" id="1381693"/>
    <lineage>
        <taxon>Eukaryota</taxon>
        <taxon>Sar</taxon>
        <taxon>Alveolata</taxon>
        <taxon>Dinophyceae</taxon>
        <taxon>Suessiales</taxon>
        <taxon>Symbiodiniaceae</taxon>
        <taxon>Durusdinium</taxon>
    </lineage>
</organism>
<keyword evidence="3" id="KW-1185">Reference proteome</keyword>
<gene>
    <name evidence="2" type="ORF">CCMP2556_LOCUS45343</name>
</gene>
<evidence type="ECO:0000313" key="2">
    <source>
        <dbReference type="EMBL" id="CAK9095158.1"/>
    </source>
</evidence>
<name>A0ABP0R4E6_9DINO</name>
<evidence type="ECO:0000313" key="3">
    <source>
        <dbReference type="Proteomes" id="UP001642484"/>
    </source>
</evidence>
<dbReference type="Proteomes" id="UP001642484">
    <property type="component" value="Unassembled WGS sequence"/>
</dbReference>
<feature type="region of interest" description="Disordered" evidence="1">
    <location>
        <begin position="1"/>
        <end position="76"/>
    </location>
</feature>
<feature type="compositionally biased region" description="Basic and acidic residues" evidence="1">
    <location>
        <begin position="24"/>
        <end position="56"/>
    </location>
</feature>